<gene>
    <name evidence="1" type="ORF">CAL28_00565</name>
</gene>
<name>A0A261UXI3_9BORD</name>
<accession>A0A261UXI3</accession>
<dbReference type="Proteomes" id="UP000215767">
    <property type="component" value="Unassembled WGS sequence"/>
</dbReference>
<dbReference type="AlphaFoldDB" id="A0A261UXI3"/>
<evidence type="ECO:0000313" key="2">
    <source>
        <dbReference type="Proteomes" id="UP000215767"/>
    </source>
</evidence>
<keyword evidence="2" id="KW-1185">Reference proteome</keyword>
<dbReference type="EMBL" id="NEVS01000001">
    <property type="protein sequence ID" value="OZI66277.1"/>
    <property type="molecule type" value="Genomic_DNA"/>
</dbReference>
<reference evidence="2" key="1">
    <citation type="submission" date="2017-05" db="EMBL/GenBank/DDBJ databases">
        <title>Complete and WGS of Bordetella genogroups.</title>
        <authorList>
            <person name="Spilker T."/>
            <person name="Lipuma J."/>
        </authorList>
    </citation>
    <scope>NUCLEOTIDE SEQUENCE [LARGE SCALE GENOMIC DNA]</scope>
    <source>
        <strain evidence="2">AU8856</strain>
    </source>
</reference>
<evidence type="ECO:0000313" key="1">
    <source>
        <dbReference type="EMBL" id="OZI66277.1"/>
    </source>
</evidence>
<comment type="caution">
    <text evidence="1">The sequence shown here is derived from an EMBL/GenBank/DDBJ whole genome shotgun (WGS) entry which is preliminary data.</text>
</comment>
<organism evidence="1 2">
    <name type="scientific">Bordetella genomosp. 11</name>
    <dbReference type="NCBI Taxonomy" id="1416808"/>
    <lineage>
        <taxon>Bacteria</taxon>
        <taxon>Pseudomonadati</taxon>
        <taxon>Pseudomonadota</taxon>
        <taxon>Betaproteobacteria</taxon>
        <taxon>Burkholderiales</taxon>
        <taxon>Alcaligenaceae</taxon>
        <taxon>Bordetella</taxon>
    </lineage>
</organism>
<dbReference type="OrthoDB" id="8642083at2"/>
<protein>
    <submittedName>
        <fullName evidence="1">Uncharacterized protein</fullName>
    </submittedName>
</protein>
<dbReference type="RefSeq" id="WP_094839490.1">
    <property type="nucleotide sequence ID" value="NZ_NEVS01000001.1"/>
</dbReference>
<proteinExistence type="predicted"/>
<sequence>MWLTYGLPIITPMAANRTFLAITTGRFGAPMGGLRSAQGGHAGVSTVADAGQAIAAAGSLALSLQLPIGCRA</sequence>